<dbReference type="EMBL" id="MN739217">
    <property type="protein sequence ID" value="QHS94181.1"/>
    <property type="molecule type" value="Genomic_DNA"/>
</dbReference>
<proteinExistence type="predicted"/>
<accession>A0A6C0BQW5</accession>
<name>A0A6C0BQW5_9ZZZZ</name>
<reference evidence="1" key="1">
    <citation type="journal article" date="2020" name="Nature">
        <title>Giant virus diversity and host interactions through global metagenomics.</title>
        <authorList>
            <person name="Schulz F."/>
            <person name="Roux S."/>
            <person name="Paez-Espino D."/>
            <person name="Jungbluth S."/>
            <person name="Walsh D.A."/>
            <person name="Denef V.J."/>
            <person name="McMahon K.D."/>
            <person name="Konstantinidis K.T."/>
            <person name="Eloe-Fadrosh E.A."/>
            <person name="Kyrpides N.C."/>
            <person name="Woyke T."/>
        </authorList>
    </citation>
    <scope>NUCLEOTIDE SEQUENCE</scope>
    <source>
        <strain evidence="1">GVMAG-M-3300018416-26</strain>
    </source>
</reference>
<dbReference type="AlphaFoldDB" id="A0A6C0BQW5"/>
<organism evidence="1">
    <name type="scientific">viral metagenome</name>
    <dbReference type="NCBI Taxonomy" id="1070528"/>
    <lineage>
        <taxon>unclassified sequences</taxon>
        <taxon>metagenomes</taxon>
        <taxon>organismal metagenomes</taxon>
    </lineage>
</organism>
<evidence type="ECO:0000313" key="1">
    <source>
        <dbReference type="EMBL" id="QHS94181.1"/>
    </source>
</evidence>
<sequence length="126" mass="15204">MLSNHNNDILFLQKAYVGKYFNKKYVNELIHILEHDYIKWLNTEGNTDYIVNKDVDMIIFLITKEQFFRIIRSALILMNIHKEERPQIINILKNKHNLQKKQLITEIEKLLPSFLTYFVISLYAYI</sequence>
<protein>
    <submittedName>
        <fullName evidence="1">Uncharacterized protein</fullName>
    </submittedName>
</protein>